<dbReference type="GO" id="GO:0016137">
    <property type="term" value="P:glycoside metabolic process"/>
    <property type="evidence" value="ECO:0007669"/>
    <property type="project" value="UniProtKB-ARBA"/>
</dbReference>
<protein>
    <submittedName>
        <fullName evidence="2">PIG-L family deacetylase</fullName>
    </submittedName>
</protein>
<dbReference type="InterPro" id="IPR024078">
    <property type="entry name" value="LmbE-like_dom_sf"/>
</dbReference>
<evidence type="ECO:0000313" key="2">
    <source>
        <dbReference type="EMBL" id="TGG83917.1"/>
    </source>
</evidence>
<dbReference type="Pfam" id="PF02585">
    <property type="entry name" value="PIG-L"/>
    <property type="match status" value="1"/>
</dbReference>
<dbReference type="AlphaFoldDB" id="A0A6C1BWR0"/>
<name>A0A6C1BWR0_9ACTN</name>
<dbReference type="Proteomes" id="UP000298111">
    <property type="component" value="Unassembled WGS sequence"/>
</dbReference>
<gene>
    <name evidence="2" type="ORF">D8771_13560</name>
</gene>
<sequence>MSLIEFPEDWNSALVVVAHPDDVEYPGAAPFARWTAQGKKIVYLVASRGEAGIDTMPPEECAALRVAEQIAAAAEVGVHGVEFLDHPDGMIEYGLGLRRDIAARIRRHRPELVVIGSHREFSGNGMLNMADHRAVGQAALDAVRDAANRWVFRDLPEEPWSGVRYTALLGSPDNTHAVDVEEWFEAGVRSLLAHRAYLETLGTSRDAVEAMLRKFSMDVASQFDGRPGVAFELL</sequence>
<evidence type="ECO:0000313" key="3">
    <source>
        <dbReference type="Proteomes" id="UP000298111"/>
    </source>
</evidence>
<accession>A0A6C1BWR0</accession>
<dbReference type="GO" id="GO:0016811">
    <property type="term" value="F:hydrolase activity, acting on carbon-nitrogen (but not peptide) bonds, in linear amides"/>
    <property type="evidence" value="ECO:0007669"/>
    <property type="project" value="TreeGrafter"/>
</dbReference>
<comment type="caution">
    <text evidence="2">The sequence shown here is derived from an EMBL/GenBank/DDBJ whole genome shotgun (WGS) entry which is preliminary data.</text>
</comment>
<dbReference type="SUPFAM" id="SSF102588">
    <property type="entry name" value="LmbE-like"/>
    <property type="match status" value="1"/>
</dbReference>
<dbReference type="PANTHER" id="PTHR12993:SF28">
    <property type="entry name" value="LMBE FAMILY PROTEIN"/>
    <property type="match status" value="1"/>
</dbReference>
<dbReference type="PANTHER" id="PTHR12993">
    <property type="entry name" value="N-ACETYLGLUCOSAMINYL-PHOSPHATIDYLINOSITOL DE-N-ACETYLASE-RELATED"/>
    <property type="match status" value="1"/>
</dbReference>
<dbReference type="InterPro" id="IPR003737">
    <property type="entry name" value="GlcNAc_PI_deacetylase-related"/>
</dbReference>
<keyword evidence="1" id="KW-0862">Zinc</keyword>
<dbReference type="Gene3D" id="3.40.50.10320">
    <property type="entry name" value="LmbE-like"/>
    <property type="match status" value="1"/>
</dbReference>
<proteinExistence type="predicted"/>
<reference evidence="2 3" key="1">
    <citation type="submission" date="2018-10" db="EMBL/GenBank/DDBJ databases">
        <title>Isolation of pseudouridimycin from Streptomyces albus DSM 40763.</title>
        <authorList>
            <person name="Rosenqvist P."/>
            <person name="Metsae-Ketelae M."/>
            <person name="Virta P."/>
        </authorList>
    </citation>
    <scope>NUCLEOTIDE SEQUENCE [LARGE SCALE GENOMIC DNA]</scope>
    <source>
        <strain evidence="2 3">DSM 40763</strain>
    </source>
</reference>
<evidence type="ECO:0000256" key="1">
    <source>
        <dbReference type="ARBA" id="ARBA00022833"/>
    </source>
</evidence>
<dbReference type="RefSeq" id="WP_030408972.1">
    <property type="nucleotide sequence ID" value="NZ_BBQG01000013.1"/>
</dbReference>
<organism evidence="2 3">
    <name type="scientific">Streptomyces albus</name>
    <dbReference type="NCBI Taxonomy" id="1888"/>
    <lineage>
        <taxon>Bacteria</taxon>
        <taxon>Bacillati</taxon>
        <taxon>Actinomycetota</taxon>
        <taxon>Actinomycetes</taxon>
        <taxon>Kitasatosporales</taxon>
        <taxon>Streptomycetaceae</taxon>
        <taxon>Streptomyces</taxon>
    </lineage>
</organism>
<dbReference type="GeneID" id="75185908"/>
<dbReference type="EMBL" id="RCIY01000053">
    <property type="protein sequence ID" value="TGG83917.1"/>
    <property type="molecule type" value="Genomic_DNA"/>
</dbReference>